<feature type="region of interest" description="Disordered" evidence="1">
    <location>
        <begin position="1"/>
        <end position="31"/>
    </location>
</feature>
<evidence type="ECO:0000313" key="3">
    <source>
        <dbReference type="Proteomes" id="UP000020218"/>
    </source>
</evidence>
<protein>
    <submittedName>
        <fullName evidence="2">Uncharacterized protein</fullName>
    </submittedName>
</protein>
<dbReference type="EMBL" id="JFAX01000006">
    <property type="protein sequence ID" value="EXI68084.1"/>
    <property type="molecule type" value="Genomic_DNA"/>
</dbReference>
<dbReference type="STRING" id="1454001.AW08_01301"/>
<feature type="compositionally biased region" description="Basic and acidic residues" evidence="1">
    <location>
        <begin position="1"/>
        <end position="12"/>
    </location>
</feature>
<reference evidence="2" key="1">
    <citation type="submission" date="2014-02" db="EMBL/GenBank/DDBJ databases">
        <title>Expanding our view of genomic diversity in Candidatus Accumulibacter clades.</title>
        <authorList>
            <person name="Skennerton C.T."/>
            <person name="Barr J.J."/>
            <person name="Slater F.R."/>
            <person name="Bond P.L."/>
            <person name="Tyson G.W."/>
        </authorList>
    </citation>
    <scope>NUCLEOTIDE SEQUENCE [LARGE SCALE GENOMIC DNA]</scope>
</reference>
<gene>
    <name evidence="2" type="ORF">AW08_01301</name>
</gene>
<dbReference type="AlphaFoldDB" id="A0A011PP58"/>
<accession>A0A011PP58</accession>
<evidence type="ECO:0000256" key="1">
    <source>
        <dbReference type="SAM" id="MobiDB-lite"/>
    </source>
</evidence>
<keyword evidence="3" id="KW-1185">Reference proteome</keyword>
<proteinExistence type="predicted"/>
<name>A0A011PP58_9PROT</name>
<organism evidence="2 3">
    <name type="scientific">Candidatus Accumulibacter adjunctus</name>
    <dbReference type="NCBI Taxonomy" id="1454001"/>
    <lineage>
        <taxon>Bacteria</taxon>
        <taxon>Pseudomonadati</taxon>
        <taxon>Pseudomonadota</taxon>
        <taxon>Betaproteobacteria</taxon>
        <taxon>Candidatus Accumulibacter</taxon>
    </lineage>
</organism>
<dbReference type="Proteomes" id="UP000020218">
    <property type="component" value="Unassembled WGS sequence"/>
</dbReference>
<sequence length="228" mass="24529">MPRARGRGDRKQGSRTGHGHQSAGRQRPSAATNCVLARSVPSDAAVGGARPAHQQGRCAAWMVPSSLAPVSTRWQCPSAVASIHQCESRASDSRISLLPRTGEGPGPRATVMTFIIRGISTVMAVSGSCWANFREIAKASAAPVVVLACAAICRGTTLAPCNASAAAFWRPGGAPDSACQSSSRPRAADRRGTTRCSRRDFFRLLRSVWLLRWPLPHPQRPIRRKRWT</sequence>
<comment type="caution">
    <text evidence="2">The sequence shown here is derived from an EMBL/GenBank/DDBJ whole genome shotgun (WGS) entry which is preliminary data.</text>
</comment>
<evidence type="ECO:0000313" key="2">
    <source>
        <dbReference type="EMBL" id="EXI68084.1"/>
    </source>
</evidence>